<feature type="chain" id="PRO_5034627120" evidence="3">
    <location>
        <begin position="18"/>
        <end position="439"/>
    </location>
</feature>
<reference evidence="4" key="1">
    <citation type="submission" date="2020-04" db="EMBL/GenBank/DDBJ databases">
        <title>Draft genome resource of the tomato pathogen Pseudocercospora fuligena.</title>
        <authorList>
            <person name="Zaccaron A."/>
        </authorList>
    </citation>
    <scope>NUCLEOTIDE SEQUENCE</scope>
    <source>
        <strain evidence="4">PF001</strain>
    </source>
</reference>
<evidence type="ECO:0000256" key="2">
    <source>
        <dbReference type="SAM" id="Phobius"/>
    </source>
</evidence>
<proteinExistence type="predicted"/>
<sequence length="439" mass="47745">MFTTLICLSSLWLIVRAQYADDLDTWQSLCNETIADANTTGTFPFPQDFGDTLGFPINASWLYTIYQNDSTLQATWWYNTGGANYSDSIDTRYDVCAISIQNVTANANYAGQQDDGSCSAALGTECVNALNDLIEDTAGHIAGAGVPTADIADDALETACTQLERTVREQFPSECKDLYQTPDILGIALSTSNKSSSDCVSGCPNIQVDGCPIFPEGVNRNNDLDGGLSNFTDAFWSVYMGVVPGPNSTDYDDYNHILRPMATVFLPPQSRERTNTLNPRSHLTCLRTTMNNPGSRTVAAMVSPPPVASSDSLSGGAIAGIVVGIVATLTVAASALWWFLRRRRKQRLLSLTSESSPMPEAPGDAPRGELDSDAEKKRQELSPMQEKYEMPTDANKPEMQGDLPQYEVPNSERKVELEDTAVQEPAELPAPLVEKHVTQ</sequence>
<comment type="caution">
    <text evidence="4">The sequence shown here is derived from an EMBL/GenBank/DDBJ whole genome shotgun (WGS) entry which is preliminary data.</text>
</comment>
<keyword evidence="3" id="KW-0732">Signal</keyword>
<evidence type="ECO:0000313" key="4">
    <source>
        <dbReference type="EMBL" id="KAF7186023.1"/>
    </source>
</evidence>
<keyword evidence="2" id="KW-0812">Transmembrane</keyword>
<name>A0A8H6R7N4_9PEZI</name>
<gene>
    <name evidence="4" type="ORF">HII31_12652</name>
</gene>
<keyword evidence="2" id="KW-1133">Transmembrane helix</keyword>
<accession>A0A8H6R7N4</accession>
<evidence type="ECO:0000256" key="1">
    <source>
        <dbReference type="SAM" id="MobiDB-lite"/>
    </source>
</evidence>
<keyword evidence="5" id="KW-1185">Reference proteome</keyword>
<keyword evidence="2" id="KW-0472">Membrane</keyword>
<feature type="transmembrane region" description="Helical" evidence="2">
    <location>
        <begin position="317"/>
        <end position="340"/>
    </location>
</feature>
<dbReference type="EMBL" id="JABCIY010000275">
    <property type="protein sequence ID" value="KAF7186023.1"/>
    <property type="molecule type" value="Genomic_DNA"/>
</dbReference>
<feature type="region of interest" description="Disordered" evidence="1">
    <location>
        <begin position="351"/>
        <end position="439"/>
    </location>
</feature>
<feature type="signal peptide" evidence="3">
    <location>
        <begin position="1"/>
        <end position="17"/>
    </location>
</feature>
<evidence type="ECO:0000313" key="5">
    <source>
        <dbReference type="Proteomes" id="UP000660729"/>
    </source>
</evidence>
<organism evidence="4 5">
    <name type="scientific">Pseudocercospora fuligena</name>
    <dbReference type="NCBI Taxonomy" id="685502"/>
    <lineage>
        <taxon>Eukaryota</taxon>
        <taxon>Fungi</taxon>
        <taxon>Dikarya</taxon>
        <taxon>Ascomycota</taxon>
        <taxon>Pezizomycotina</taxon>
        <taxon>Dothideomycetes</taxon>
        <taxon>Dothideomycetidae</taxon>
        <taxon>Mycosphaerellales</taxon>
        <taxon>Mycosphaerellaceae</taxon>
        <taxon>Pseudocercospora</taxon>
    </lineage>
</organism>
<dbReference type="Proteomes" id="UP000660729">
    <property type="component" value="Unassembled WGS sequence"/>
</dbReference>
<evidence type="ECO:0000256" key="3">
    <source>
        <dbReference type="SAM" id="SignalP"/>
    </source>
</evidence>
<dbReference type="AlphaFoldDB" id="A0A8H6R7N4"/>
<feature type="compositionally biased region" description="Basic and acidic residues" evidence="1">
    <location>
        <begin position="366"/>
        <end position="390"/>
    </location>
</feature>
<protein>
    <submittedName>
        <fullName evidence="4">Uncharacterized protein</fullName>
    </submittedName>
</protein>